<accession>A0ABC8L0Y0</accession>
<dbReference type="GO" id="GO:0005634">
    <property type="term" value="C:nucleus"/>
    <property type="evidence" value="ECO:0007669"/>
    <property type="project" value="UniProtKB-SubCell"/>
</dbReference>
<dbReference type="PANTHER" id="PTHR31072:SF170">
    <property type="entry name" value="TRANSCRIPTION FACTOR TCP15-RELATED"/>
    <property type="match status" value="1"/>
</dbReference>
<dbReference type="InterPro" id="IPR017887">
    <property type="entry name" value="TF_TCP_subgr"/>
</dbReference>
<proteinExistence type="predicted"/>
<dbReference type="PANTHER" id="PTHR31072">
    <property type="entry name" value="TRANSCRIPTION FACTOR TCP4-RELATED"/>
    <property type="match status" value="1"/>
</dbReference>
<feature type="region of interest" description="Disordered" evidence="6">
    <location>
        <begin position="152"/>
        <end position="185"/>
    </location>
</feature>
<feature type="compositionally biased region" description="Low complexity" evidence="6">
    <location>
        <begin position="22"/>
        <end position="50"/>
    </location>
</feature>
<protein>
    <recommendedName>
        <fullName evidence="7">TCP domain-containing protein</fullName>
    </recommendedName>
</protein>
<dbReference type="PROSITE" id="PS51369">
    <property type="entry name" value="TCP"/>
    <property type="match status" value="1"/>
</dbReference>
<keyword evidence="2" id="KW-0805">Transcription regulation</keyword>
<evidence type="ECO:0000259" key="7">
    <source>
        <dbReference type="PROSITE" id="PS51369"/>
    </source>
</evidence>
<organism evidence="8 9">
    <name type="scientific">Eruca vesicaria subsp. sativa</name>
    <name type="common">Garden rocket</name>
    <name type="synonym">Eruca sativa</name>
    <dbReference type="NCBI Taxonomy" id="29727"/>
    <lineage>
        <taxon>Eukaryota</taxon>
        <taxon>Viridiplantae</taxon>
        <taxon>Streptophyta</taxon>
        <taxon>Embryophyta</taxon>
        <taxon>Tracheophyta</taxon>
        <taxon>Spermatophyta</taxon>
        <taxon>Magnoliopsida</taxon>
        <taxon>eudicotyledons</taxon>
        <taxon>Gunneridae</taxon>
        <taxon>Pentapetalae</taxon>
        <taxon>rosids</taxon>
        <taxon>malvids</taxon>
        <taxon>Brassicales</taxon>
        <taxon>Brassicaceae</taxon>
        <taxon>Brassiceae</taxon>
        <taxon>Eruca</taxon>
    </lineage>
</organism>
<dbReference type="InterPro" id="IPR005333">
    <property type="entry name" value="Transcription_factor_TCP"/>
</dbReference>
<evidence type="ECO:0000256" key="6">
    <source>
        <dbReference type="SAM" id="MobiDB-lite"/>
    </source>
</evidence>
<dbReference type="EMBL" id="CAKOAT010386265">
    <property type="protein sequence ID" value="CAH8364350.1"/>
    <property type="molecule type" value="Genomic_DNA"/>
</dbReference>
<evidence type="ECO:0000256" key="1">
    <source>
        <dbReference type="ARBA" id="ARBA00004123"/>
    </source>
</evidence>
<feature type="region of interest" description="Disordered" evidence="6">
    <location>
        <begin position="300"/>
        <end position="324"/>
    </location>
</feature>
<comment type="subcellular location">
    <subcellularLocation>
        <location evidence="1">Nucleus</location>
    </subcellularLocation>
</comment>
<dbReference type="AlphaFoldDB" id="A0ABC8L0Y0"/>
<feature type="compositionally biased region" description="Basic and acidic residues" evidence="6">
    <location>
        <begin position="61"/>
        <end position="73"/>
    </location>
</feature>
<feature type="compositionally biased region" description="Low complexity" evidence="6">
    <location>
        <begin position="174"/>
        <end position="185"/>
    </location>
</feature>
<keyword evidence="3" id="KW-0238">DNA-binding</keyword>
<feature type="domain" description="TCP" evidence="7">
    <location>
        <begin position="62"/>
        <end position="116"/>
    </location>
</feature>
<dbReference type="Proteomes" id="UP001642260">
    <property type="component" value="Unassembled WGS sequence"/>
</dbReference>
<feature type="compositionally biased region" description="Polar residues" evidence="6">
    <location>
        <begin position="152"/>
        <end position="161"/>
    </location>
</feature>
<keyword evidence="9" id="KW-1185">Reference proteome</keyword>
<evidence type="ECO:0000256" key="3">
    <source>
        <dbReference type="ARBA" id="ARBA00023125"/>
    </source>
</evidence>
<comment type="caution">
    <text evidence="8">The sequence shown here is derived from an EMBL/GenBank/DDBJ whole genome shotgun (WGS) entry which is preliminary data.</text>
</comment>
<feature type="region of interest" description="Disordered" evidence="6">
    <location>
        <begin position="1"/>
        <end position="76"/>
    </location>
</feature>
<keyword evidence="4" id="KW-0804">Transcription</keyword>
<evidence type="ECO:0000313" key="8">
    <source>
        <dbReference type="EMBL" id="CAH8364350.1"/>
    </source>
</evidence>
<evidence type="ECO:0000256" key="5">
    <source>
        <dbReference type="ARBA" id="ARBA00023242"/>
    </source>
</evidence>
<evidence type="ECO:0000313" key="9">
    <source>
        <dbReference type="Proteomes" id="UP001642260"/>
    </source>
</evidence>
<name>A0ABC8L0Y0_ERUVS</name>
<dbReference type="GO" id="GO:0003677">
    <property type="term" value="F:DNA binding"/>
    <property type="evidence" value="ECO:0007669"/>
    <property type="project" value="UniProtKB-KW"/>
</dbReference>
<evidence type="ECO:0000256" key="4">
    <source>
        <dbReference type="ARBA" id="ARBA00023163"/>
    </source>
</evidence>
<reference evidence="8 9" key="1">
    <citation type="submission" date="2022-03" db="EMBL/GenBank/DDBJ databases">
        <authorList>
            <person name="Macdonald S."/>
            <person name="Ahmed S."/>
            <person name="Newling K."/>
        </authorList>
    </citation>
    <scope>NUCLEOTIDE SEQUENCE [LARGE SCALE GENOMIC DNA]</scope>
</reference>
<keyword evidence="5" id="KW-0539">Nucleus</keyword>
<dbReference type="Pfam" id="PF03634">
    <property type="entry name" value="TCP"/>
    <property type="match status" value="1"/>
</dbReference>
<sequence>MDPDHNENHHHHHHRPNFPLQLLDSSSSSSTSLAIIPSASSSEPNSDPNALSKKPPPKRTSTKDRHTKVEGRGRRIRMPAMCAARVFQLTRELGHKSDGETIEWLLQQAEPAVIAATGTGTIPANFTSLNISLRSSRSSRSAAHLRTTPSSYYFHSPTMAQHHQHQVRPKNESHSSSSSQQLLDQSQMGNYLVQSTAGSLPTSQTPATAPFWSSGDNNTQNLWAFNINPHHSADVYNTNSGGGSGGGGGGAGVHLMNFAAPIALFSGQPLASGYGGGGGEHSHYGVLAALNGAYRPVQETANQQNREGDHHHSHQEDGSTSHHS</sequence>
<feature type="compositionally biased region" description="Basic and acidic residues" evidence="6">
    <location>
        <begin position="306"/>
        <end position="324"/>
    </location>
</feature>
<gene>
    <name evidence="8" type="ORF">ERUC_LOCUS30101</name>
</gene>
<evidence type="ECO:0000256" key="2">
    <source>
        <dbReference type="ARBA" id="ARBA00023015"/>
    </source>
</evidence>